<protein>
    <submittedName>
        <fullName evidence="2">Uncharacterized protein</fullName>
    </submittedName>
</protein>
<proteinExistence type="predicted"/>
<sequence length="132" mass="14721">MVTYDVQVNNQKPALISVDKEIAIKPNMNACDYNDTAIQYCLAFCPNVTLKNQAIAVALSVRQPSRVAELIAAQQTGDDFVAVVLQVNPLAEPEARLIADVFLDPSWCSIYIYIQSTGFPYLFEMQMTRVKT</sequence>
<keyword evidence="1" id="KW-1185">Reference proteome</keyword>
<evidence type="ECO:0000313" key="1">
    <source>
        <dbReference type="Proteomes" id="UP000887566"/>
    </source>
</evidence>
<dbReference type="WBParaSite" id="PSAMB.scaffold1360size32547.g12667.t1">
    <property type="protein sequence ID" value="PSAMB.scaffold1360size32547.g12667.t1"/>
    <property type="gene ID" value="PSAMB.scaffold1360size32547.g12667"/>
</dbReference>
<reference evidence="2" key="1">
    <citation type="submission" date="2022-11" db="UniProtKB">
        <authorList>
            <consortium name="WormBaseParasite"/>
        </authorList>
    </citation>
    <scope>IDENTIFICATION</scope>
</reference>
<evidence type="ECO:0000313" key="2">
    <source>
        <dbReference type="WBParaSite" id="PSAMB.scaffold1360size32547.g12667.t1"/>
    </source>
</evidence>
<dbReference type="AlphaFoldDB" id="A0A914UYB9"/>
<name>A0A914UYB9_9BILA</name>
<dbReference type="Proteomes" id="UP000887566">
    <property type="component" value="Unplaced"/>
</dbReference>
<organism evidence="1 2">
    <name type="scientific">Plectus sambesii</name>
    <dbReference type="NCBI Taxonomy" id="2011161"/>
    <lineage>
        <taxon>Eukaryota</taxon>
        <taxon>Metazoa</taxon>
        <taxon>Ecdysozoa</taxon>
        <taxon>Nematoda</taxon>
        <taxon>Chromadorea</taxon>
        <taxon>Plectida</taxon>
        <taxon>Plectina</taxon>
        <taxon>Plectoidea</taxon>
        <taxon>Plectidae</taxon>
        <taxon>Plectus</taxon>
    </lineage>
</organism>
<accession>A0A914UYB9</accession>